<keyword evidence="1" id="KW-0677">Repeat</keyword>
<keyword evidence="2 3" id="KW-0040">ANK repeat</keyword>
<dbReference type="InterPro" id="IPR050889">
    <property type="entry name" value="Dendritic_Spine_Reg/Scaffold"/>
</dbReference>
<keyword evidence="5" id="KW-1185">Reference proteome</keyword>
<sequence length="199" mass="20395">MVDRLARAAEVGDTVTVGQLLAADAEADGVGRDGRTALDLAVHAGHTETVRVLLAAGADAQQKAGEYGETTPLCLAATYGYTAVAELLLDAGASTAAQGRMSYVPLVLAATAVKPGHLQTVDLLLRRGADINALMKGRTPLEWAATFGQVDMVNQLLARGATPTAKAVHEAHAGAERCPGAAEKYALVVEALRAAGIEG</sequence>
<evidence type="ECO:0000256" key="3">
    <source>
        <dbReference type="PROSITE-ProRule" id="PRU00023"/>
    </source>
</evidence>
<dbReference type="PANTHER" id="PTHR24166:SF48">
    <property type="entry name" value="PROTEIN VAPYRIN"/>
    <property type="match status" value="1"/>
</dbReference>
<dbReference type="Pfam" id="PF12796">
    <property type="entry name" value="Ank_2"/>
    <property type="match status" value="2"/>
</dbReference>
<proteinExistence type="predicted"/>
<dbReference type="EMBL" id="JBEYRS010000007">
    <property type="protein sequence ID" value="MEW2364004.1"/>
    <property type="molecule type" value="Genomic_DNA"/>
</dbReference>
<feature type="repeat" description="ANK" evidence="3">
    <location>
        <begin position="136"/>
        <end position="168"/>
    </location>
</feature>
<comment type="caution">
    <text evidence="4">The sequence shown here is derived from an EMBL/GenBank/DDBJ whole genome shotgun (WGS) entry which is preliminary data.</text>
</comment>
<evidence type="ECO:0000313" key="5">
    <source>
        <dbReference type="Proteomes" id="UP001553843"/>
    </source>
</evidence>
<dbReference type="Proteomes" id="UP001553843">
    <property type="component" value="Unassembled WGS sequence"/>
</dbReference>
<organism evidence="4 5">
    <name type="scientific">Streptomyces huasconensis</name>
    <dbReference type="NCBI Taxonomy" id="1854574"/>
    <lineage>
        <taxon>Bacteria</taxon>
        <taxon>Bacillati</taxon>
        <taxon>Actinomycetota</taxon>
        <taxon>Actinomycetes</taxon>
        <taxon>Kitasatosporales</taxon>
        <taxon>Streptomycetaceae</taxon>
        <taxon>Streptomyces</taxon>
    </lineage>
</organism>
<gene>
    <name evidence="4" type="ORF">AB0887_18955</name>
</gene>
<name>A0ABV3LX39_9ACTN</name>
<evidence type="ECO:0000313" key="4">
    <source>
        <dbReference type="EMBL" id="MEW2364004.1"/>
    </source>
</evidence>
<protein>
    <submittedName>
        <fullName evidence="4">Ankyrin repeat domain-containing protein</fullName>
    </submittedName>
</protein>
<feature type="repeat" description="ANK" evidence="3">
    <location>
        <begin position="68"/>
        <end position="100"/>
    </location>
</feature>
<dbReference type="SMART" id="SM00248">
    <property type="entry name" value="ANK"/>
    <property type="match status" value="4"/>
</dbReference>
<dbReference type="PRINTS" id="PR01415">
    <property type="entry name" value="ANKYRIN"/>
</dbReference>
<evidence type="ECO:0000256" key="2">
    <source>
        <dbReference type="ARBA" id="ARBA00023043"/>
    </source>
</evidence>
<dbReference type="Gene3D" id="1.25.40.20">
    <property type="entry name" value="Ankyrin repeat-containing domain"/>
    <property type="match status" value="2"/>
</dbReference>
<dbReference type="InterPro" id="IPR036770">
    <property type="entry name" value="Ankyrin_rpt-contain_sf"/>
</dbReference>
<reference evidence="4 5" key="1">
    <citation type="submission" date="2024-06" db="EMBL/GenBank/DDBJ databases">
        <title>The Natural Products Discovery Center: Release of the First 8490 Sequenced Strains for Exploring Actinobacteria Biosynthetic Diversity.</title>
        <authorList>
            <person name="Kalkreuter E."/>
            <person name="Kautsar S.A."/>
            <person name="Yang D."/>
            <person name="Bader C.D."/>
            <person name="Teijaro C.N."/>
            <person name="Fluegel L."/>
            <person name="Davis C.M."/>
            <person name="Simpson J.R."/>
            <person name="Lauterbach L."/>
            <person name="Steele A.D."/>
            <person name="Gui C."/>
            <person name="Meng S."/>
            <person name="Li G."/>
            <person name="Viehrig K."/>
            <person name="Ye F."/>
            <person name="Su P."/>
            <person name="Kiefer A.F."/>
            <person name="Nichols A."/>
            <person name="Cepeda A.J."/>
            <person name="Yan W."/>
            <person name="Fan B."/>
            <person name="Jiang Y."/>
            <person name="Adhikari A."/>
            <person name="Zheng C.-J."/>
            <person name="Schuster L."/>
            <person name="Cowan T.M."/>
            <person name="Smanski M.J."/>
            <person name="Chevrette M.G."/>
            <person name="De Carvalho L.P.S."/>
            <person name="Shen B."/>
        </authorList>
    </citation>
    <scope>NUCLEOTIDE SEQUENCE [LARGE SCALE GENOMIC DNA]</scope>
    <source>
        <strain evidence="4 5">NPDC047833</strain>
    </source>
</reference>
<dbReference type="PANTHER" id="PTHR24166">
    <property type="entry name" value="ROLLING PEBBLES, ISOFORM B"/>
    <property type="match status" value="1"/>
</dbReference>
<dbReference type="PROSITE" id="PS50297">
    <property type="entry name" value="ANK_REP_REGION"/>
    <property type="match status" value="2"/>
</dbReference>
<accession>A0ABV3LX39</accession>
<feature type="repeat" description="ANK" evidence="3">
    <location>
        <begin position="33"/>
        <end position="65"/>
    </location>
</feature>
<dbReference type="InterPro" id="IPR002110">
    <property type="entry name" value="Ankyrin_rpt"/>
</dbReference>
<dbReference type="SUPFAM" id="SSF48403">
    <property type="entry name" value="Ankyrin repeat"/>
    <property type="match status" value="1"/>
</dbReference>
<dbReference type="PROSITE" id="PS50088">
    <property type="entry name" value="ANK_REPEAT"/>
    <property type="match status" value="3"/>
</dbReference>
<dbReference type="RefSeq" id="WP_359780351.1">
    <property type="nucleotide sequence ID" value="NZ_JBEYRR010000007.1"/>
</dbReference>
<evidence type="ECO:0000256" key="1">
    <source>
        <dbReference type="ARBA" id="ARBA00022737"/>
    </source>
</evidence>